<feature type="region of interest" description="Disordered" evidence="1">
    <location>
        <begin position="183"/>
        <end position="206"/>
    </location>
</feature>
<protein>
    <submittedName>
        <fullName evidence="2">Uncharacterized protein</fullName>
    </submittedName>
</protein>
<accession>A0ABD3RY18</accession>
<dbReference type="PANTHER" id="PTHR14614:SF97">
    <property type="entry name" value="S-ADENOSYL-L-METHIONINE-DEPENDENT METHYLTRANSFERASES SUPERFAMILY PROTEIN"/>
    <property type="match status" value="1"/>
</dbReference>
<dbReference type="Pfam" id="PF10294">
    <property type="entry name" value="Methyltransf_16"/>
    <property type="match status" value="2"/>
</dbReference>
<reference evidence="2 3" key="1">
    <citation type="submission" date="2024-10" db="EMBL/GenBank/DDBJ databases">
        <title>Updated reference genomes for cyclostephanoid diatoms.</title>
        <authorList>
            <person name="Roberts W.R."/>
            <person name="Alverson A.J."/>
        </authorList>
    </citation>
    <scope>NUCLEOTIDE SEQUENCE [LARGE SCALE GENOMIC DNA]</scope>
    <source>
        <strain evidence="2 3">AJA228-03</strain>
    </source>
</reference>
<dbReference type="EMBL" id="JALLPB020000120">
    <property type="protein sequence ID" value="KAL3817078.1"/>
    <property type="molecule type" value="Genomic_DNA"/>
</dbReference>
<comment type="caution">
    <text evidence="2">The sequence shown here is derived from an EMBL/GenBank/DDBJ whole genome shotgun (WGS) entry which is preliminary data.</text>
</comment>
<dbReference type="AlphaFoldDB" id="A0ABD3RY18"/>
<evidence type="ECO:0000313" key="2">
    <source>
        <dbReference type="EMBL" id="KAL3817078.1"/>
    </source>
</evidence>
<dbReference type="Proteomes" id="UP001530377">
    <property type="component" value="Unassembled WGS sequence"/>
</dbReference>
<organism evidence="2 3">
    <name type="scientific">Cyclostephanos tholiformis</name>
    <dbReference type="NCBI Taxonomy" id="382380"/>
    <lineage>
        <taxon>Eukaryota</taxon>
        <taxon>Sar</taxon>
        <taxon>Stramenopiles</taxon>
        <taxon>Ochrophyta</taxon>
        <taxon>Bacillariophyta</taxon>
        <taxon>Coscinodiscophyceae</taxon>
        <taxon>Thalassiosirophycidae</taxon>
        <taxon>Stephanodiscales</taxon>
        <taxon>Stephanodiscaceae</taxon>
        <taxon>Cyclostephanos</taxon>
    </lineage>
</organism>
<keyword evidence="3" id="KW-1185">Reference proteome</keyword>
<evidence type="ECO:0000313" key="3">
    <source>
        <dbReference type="Proteomes" id="UP001530377"/>
    </source>
</evidence>
<dbReference type="Gene3D" id="3.40.50.150">
    <property type="entry name" value="Vaccinia Virus protein VP39"/>
    <property type="match status" value="1"/>
</dbReference>
<dbReference type="InterPro" id="IPR029063">
    <property type="entry name" value="SAM-dependent_MTases_sf"/>
</dbReference>
<name>A0ABD3RY18_9STRA</name>
<dbReference type="SUPFAM" id="SSF53335">
    <property type="entry name" value="S-adenosyl-L-methionine-dependent methyltransferases"/>
    <property type="match status" value="1"/>
</dbReference>
<gene>
    <name evidence="2" type="ORF">ACHAXA_000128</name>
</gene>
<evidence type="ECO:0000256" key="1">
    <source>
        <dbReference type="SAM" id="MobiDB-lite"/>
    </source>
</evidence>
<sequence length="348" mass="38110">MSDPRLMQEPRRRPQSEGLHCGESIEREDGIAHVIFRCNLPPQDDATTDENTLEFRCRGPSCGALDSKEDAAELDEEDLSIVDQNFFDLGYSMAGTTGFKVWSGSRFAIEALAWPRDGDCNRLREIQSRFRTGANVIELGSGVGVVGTYLAACGSNVLMTDLPTLVDEAIDFNLARNGRGGEIRSHPQNYGDGNDDDDDESAPSCPGWLGPDVTRVGRGWSAAAPLDWTRPLVEQLTPEASSSVDLVVACDVVFLTSMLNSLLRTVNSIFEESSSNVPSLLLCFQRRDTIDDIGDGAAFTTATGVIEAAERWGWSVDCLAWRLFTVKKETNGIVADDESEVFLFEIRP</sequence>
<dbReference type="PANTHER" id="PTHR14614">
    <property type="entry name" value="HEPATOCELLULAR CARCINOMA-ASSOCIATED ANTIGEN"/>
    <property type="match status" value="1"/>
</dbReference>
<proteinExistence type="predicted"/>
<dbReference type="InterPro" id="IPR019410">
    <property type="entry name" value="Methyltransf_16"/>
</dbReference>